<dbReference type="EMBL" id="CAADFV010000123">
    <property type="protein sequence ID" value="VFK66597.1"/>
    <property type="molecule type" value="Genomic_DNA"/>
</dbReference>
<organism evidence="3">
    <name type="scientific">Candidatus Kentrum sp. TUN</name>
    <dbReference type="NCBI Taxonomy" id="2126343"/>
    <lineage>
        <taxon>Bacteria</taxon>
        <taxon>Pseudomonadati</taxon>
        <taxon>Pseudomonadota</taxon>
        <taxon>Gammaproteobacteria</taxon>
        <taxon>Candidatus Kentrum</taxon>
    </lineage>
</organism>
<protein>
    <submittedName>
        <fullName evidence="3">Uncharacterized protein</fullName>
    </submittedName>
</protein>
<evidence type="ECO:0000313" key="3">
    <source>
        <dbReference type="EMBL" id="VFK66597.1"/>
    </source>
</evidence>
<evidence type="ECO:0000313" key="2">
    <source>
        <dbReference type="EMBL" id="VFK57908.1"/>
    </source>
</evidence>
<proteinExistence type="predicted"/>
<dbReference type="AlphaFoldDB" id="A0A451AKP5"/>
<dbReference type="EMBL" id="CAADFX010000052">
    <property type="protein sequence ID" value="VFK56719.1"/>
    <property type="molecule type" value="Genomic_DNA"/>
</dbReference>
<accession>A0A451AKP5</accession>
<sequence length="52" mass="6427">MYRKNKNLEETDMRNESHPPLVLARSANMFTGHRFFSEFLFFRYLERFPAQR</sequence>
<reference evidence="3" key="1">
    <citation type="submission" date="2019-02" db="EMBL/GenBank/DDBJ databases">
        <authorList>
            <person name="Gruber-Vodicka R. H."/>
            <person name="Seah K. B. B."/>
        </authorList>
    </citation>
    <scope>NUCLEOTIDE SEQUENCE</scope>
    <source>
        <strain evidence="1">BECK_BY1</strain>
        <strain evidence="3">BECK_BY2</strain>
        <strain evidence="2">BECK_BY3</strain>
    </source>
</reference>
<gene>
    <name evidence="1" type="ORF">BECKTUN1418D_GA0071000_10525</name>
    <name evidence="3" type="ORF">BECKTUN1418E_GA0071001_11236</name>
    <name evidence="2" type="ORF">BECKTUN1418F_GA0071002_11295</name>
</gene>
<evidence type="ECO:0000313" key="1">
    <source>
        <dbReference type="EMBL" id="VFK56719.1"/>
    </source>
</evidence>
<name>A0A451AKP5_9GAMM</name>
<dbReference type="EMBL" id="CAADFY010000129">
    <property type="protein sequence ID" value="VFK57908.1"/>
    <property type="molecule type" value="Genomic_DNA"/>
</dbReference>